<name>A0A8J7L319_9CYAN</name>
<dbReference type="Proteomes" id="UP000599391">
    <property type="component" value="Unassembled WGS sequence"/>
</dbReference>
<gene>
    <name evidence="1" type="ORF">I8751_13680</name>
</gene>
<keyword evidence="2" id="KW-1185">Reference proteome</keyword>
<comment type="caution">
    <text evidence="1">The sequence shown here is derived from an EMBL/GenBank/DDBJ whole genome shotgun (WGS) entry which is preliminary data.</text>
</comment>
<dbReference type="AlphaFoldDB" id="A0A8J7L319"/>
<dbReference type="EMBL" id="JAECZB010000031">
    <property type="protein sequence ID" value="MBH8553406.1"/>
    <property type="molecule type" value="Genomic_DNA"/>
</dbReference>
<protein>
    <submittedName>
        <fullName evidence="1">Uncharacterized protein</fullName>
    </submittedName>
</protein>
<evidence type="ECO:0000313" key="2">
    <source>
        <dbReference type="Proteomes" id="UP000599391"/>
    </source>
</evidence>
<organism evidence="1 2">
    <name type="scientific">Atlanticothrix silvestris CENA357</name>
    <dbReference type="NCBI Taxonomy" id="1725252"/>
    <lineage>
        <taxon>Bacteria</taxon>
        <taxon>Bacillati</taxon>
        <taxon>Cyanobacteriota</taxon>
        <taxon>Cyanophyceae</taxon>
        <taxon>Nostocales</taxon>
        <taxon>Nodulariaceae</taxon>
        <taxon>Atlanticothrix</taxon>
        <taxon>Atlanticothrix silvestris</taxon>
    </lineage>
</organism>
<evidence type="ECO:0000313" key="1">
    <source>
        <dbReference type="EMBL" id="MBH8553406.1"/>
    </source>
</evidence>
<proteinExistence type="predicted"/>
<sequence length="84" mass="9975">MYVTFNFSSLDTAVVWIAKNETKDLAERIRKFQKIRQLMSENESNVLICSDDHELSQWILCHESMVNLMIEQFHKHHIQVVNRG</sequence>
<accession>A0A8J7L319</accession>
<reference evidence="1 2" key="1">
    <citation type="journal article" date="2021" name="Int. J. Syst. Evol. Microbiol.">
        <title>Amazonocrinis nigriterrae gen. nov., sp. nov., Atlanticothrix silvestris gen. nov., sp. nov. and Dendronalium phyllosphericum gen. nov., sp. nov., nostocacean cyanobacteria from Brazilian environments.</title>
        <authorList>
            <person name="Alvarenga D.O."/>
            <person name="Andreote A.P.D."/>
            <person name="Branco L.H.Z."/>
            <person name="Delbaje E."/>
            <person name="Cruz R.B."/>
            <person name="Varani A.M."/>
            <person name="Fiore M.F."/>
        </authorList>
    </citation>
    <scope>NUCLEOTIDE SEQUENCE [LARGE SCALE GENOMIC DNA]</scope>
    <source>
        <strain evidence="1 2">CENA357</strain>
    </source>
</reference>